<dbReference type="EMBL" id="GDJX01015460">
    <property type="protein sequence ID" value="JAT52476.1"/>
    <property type="molecule type" value="Transcribed_RNA"/>
</dbReference>
<sequence length="358" mass="39873">MMQAVARGVVSSSRASTSAASPYPYCKKAFVDNALIRSNILCRGRSMTASLPSDSTRPSKGQKKISKHERRAMVQSFVDKYRAVNAGKFPSASLAQKENGGSYYVIRDIIQELKYKSRFPPAKEEEFPLKEVEEDACTSSDARKEPSLAETEQVSVSVSLESHTFHESLEHSFNFSKGIINDINVDKAQVNDTKAQESPIFSSQGEKTCDELPVKQIMEGVENSGNLLSRVDDDHDSCGDRELHDASATHVDVSSFKDSDIDTAEVLGSSESCNAWAKSDIRENMSKSFPRKLEGSRGDEGSLKHAETKDRQQFSRNEDLHRGITRELEHKETSPQESTVWGNLRSLAHGIINFWKKM</sequence>
<proteinExistence type="predicted"/>
<dbReference type="AlphaFoldDB" id="A0A1D1YCV5"/>
<dbReference type="PANTHER" id="PTHR34568">
    <property type="entry name" value="RRM DOMAIN-CONTAINING PROTEIN"/>
    <property type="match status" value="1"/>
</dbReference>
<accession>A0A1D1YCV5</accession>
<dbReference type="PANTHER" id="PTHR34568:SF4">
    <property type="entry name" value="OS02G0638000 PROTEIN"/>
    <property type="match status" value="1"/>
</dbReference>
<dbReference type="Pfam" id="PF25896">
    <property type="entry name" value="HTH_AT3G52170"/>
    <property type="match status" value="1"/>
</dbReference>
<feature type="region of interest" description="Disordered" evidence="1">
    <location>
        <begin position="126"/>
        <end position="151"/>
    </location>
</feature>
<feature type="region of interest" description="Disordered" evidence="1">
    <location>
        <begin position="287"/>
        <end position="318"/>
    </location>
</feature>
<dbReference type="InterPro" id="IPR058942">
    <property type="entry name" value="AT3G52170-like"/>
</dbReference>
<reference evidence="3" key="1">
    <citation type="submission" date="2015-07" db="EMBL/GenBank/DDBJ databases">
        <title>Transcriptome Assembly of Anthurium amnicola.</title>
        <authorList>
            <person name="Suzuki J."/>
        </authorList>
    </citation>
    <scope>NUCLEOTIDE SEQUENCE</scope>
</reference>
<feature type="compositionally biased region" description="Polar residues" evidence="1">
    <location>
        <begin position="48"/>
        <end position="59"/>
    </location>
</feature>
<feature type="domain" description="AT3G52170-like helix-turn-helix" evidence="2">
    <location>
        <begin position="66"/>
        <end position="115"/>
    </location>
</feature>
<name>A0A1D1YCV5_9ARAE</name>
<evidence type="ECO:0000259" key="2">
    <source>
        <dbReference type="Pfam" id="PF25896"/>
    </source>
</evidence>
<evidence type="ECO:0000256" key="1">
    <source>
        <dbReference type="SAM" id="MobiDB-lite"/>
    </source>
</evidence>
<dbReference type="InterPro" id="IPR058941">
    <property type="entry name" value="HTH_AT3G52170-like"/>
</dbReference>
<protein>
    <submittedName>
        <fullName evidence="3">Rhodanese-like domain-containing protein 14, chloroplastic</fullName>
    </submittedName>
</protein>
<gene>
    <name evidence="3" type="primary">At4g27700_4</name>
    <name evidence="3" type="ORF">g.109111</name>
</gene>
<evidence type="ECO:0000313" key="3">
    <source>
        <dbReference type="EMBL" id="JAT52476.1"/>
    </source>
</evidence>
<feature type="region of interest" description="Disordered" evidence="1">
    <location>
        <begin position="48"/>
        <end position="68"/>
    </location>
</feature>
<organism evidence="3">
    <name type="scientific">Anthurium amnicola</name>
    <dbReference type="NCBI Taxonomy" id="1678845"/>
    <lineage>
        <taxon>Eukaryota</taxon>
        <taxon>Viridiplantae</taxon>
        <taxon>Streptophyta</taxon>
        <taxon>Embryophyta</taxon>
        <taxon>Tracheophyta</taxon>
        <taxon>Spermatophyta</taxon>
        <taxon>Magnoliopsida</taxon>
        <taxon>Liliopsida</taxon>
        <taxon>Araceae</taxon>
        <taxon>Pothoideae</taxon>
        <taxon>Potheae</taxon>
        <taxon>Anthurium</taxon>
    </lineage>
</organism>